<keyword evidence="3" id="KW-0805">Transcription regulation</keyword>
<evidence type="ECO:0000256" key="1">
    <source>
        <dbReference type="ARBA" id="ARBA00022741"/>
    </source>
</evidence>
<organism evidence="7 8">
    <name type="scientific">Segatella cerevisiae</name>
    <dbReference type="NCBI Taxonomy" id="2053716"/>
    <lineage>
        <taxon>Bacteria</taxon>
        <taxon>Pseudomonadati</taxon>
        <taxon>Bacteroidota</taxon>
        <taxon>Bacteroidia</taxon>
        <taxon>Bacteroidales</taxon>
        <taxon>Prevotellaceae</taxon>
        <taxon>Segatella</taxon>
    </lineage>
</organism>
<dbReference type="Pfam" id="PF25601">
    <property type="entry name" value="AAA_lid_14"/>
    <property type="match status" value="1"/>
</dbReference>
<keyword evidence="4" id="KW-0238">DNA-binding</keyword>
<dbReference type="PRINTS" id="PR01590">
    <property type="entry name" value="HTHFIS"/>
</dbReference>
<dbReference type="PROSITE" id="PS00688">
    <property type="entry name" value="SIGMA54_INTERACT_3"/>
    <property type="match status" value="1"/>
</dbReference>
<dbReference type="PANTHER" id="PTHR32071:SF57">
    <property type="entry name" value="C4-DICARBOXYLATE TRANSPORT TRANSCRIPTIONAL REGULATORY PROTEIN DCTD"/>
    <property type="match status" value="1"/>
</dbReference>
<dbReference type="Pfam" id="PF02954">
    <property type="entry name" value="HTH_8"/>
    <property type="match status" value="1"/>
</dbReference>
<dbReference type="InterPro" id="IPR002078">
    <property type="entry name" value="Sigma_54_int"/>
</dbReference>
<dbReference type="Gene3D" id="3.40.50.300">
    <property type="entry name" value="P-loop containing nucleotide triphosphate hydrolases"/>
    <property type="match status" value="1"/>
</dbReference>
<dbReference type="SUPFAM" id="SSF55781">
    <property type="entry name" value="GAF domain-like"/>
    <property type="match status" value="1"/>
</dbReference>
<name>A0ABT1BVY5_9BACT</name>
<dbReference type="Gene3D" id="1.10.8.60">
    <property type="match status" value="1"/>
</dbReference>
<dbReference type="InterPro" id="IPR058031">
    <property type="entry name" value="AAA_lid_NorR"/>
</dbReference>
<dbReference type="EMBL" id="JAMXLY010000014">
    <property type="protein sequence ID" value="MCO6025244.1"/>
    <property type="molecule type" value="Genomic_DNA"/>
</dbReference>
<dbReference type="SUPFAM" id="SSF52540">
    <property type="entry name" value="P-loop containing nucleoside triphosphate hydrolases"/>
    <property type="match status" value="1"/>
</dbReference>
<keyword evidence="1" id="KW-0547">Nucleotide-binding</keyword>
<dbReference type="InterPro" id="IPR002197">
    <property type="entry name" value="HTH_Fis"/>
</dbReference>
<dbReference type="PROSITE" id="PS50045">
    <property type="entry name" value="SIGMA54_INTERACT_4"/>
    <property type="match status" value="1"/>
</dbReference>
<dbReference type="PROSITE" id="PS00676">
    <property type="entry name" value="SIGMA54_INTERACT_2"/>
    <property type="match status" value="1"/>
</dbReference>
<dbReference type="InterPro" id="IPR009057">
    <property type="entry name" value="Homeodomain-like_sf"/>
</dbReference>
<dbReference type="Gene3D" id="3.30.450.40">
    <property type="match status" value="1"/>
</dbReference>
<gene>
    <name evidence="7" type="ORF">NG821_05225</name>
</gene>
<dbReference type="Proteomes" id="UP001204015">
    <property type="component" value="Unassembled WGS sequence"/>
</dbReference>
<evidence type="ECO:0000256" key="4">
    <source>
        <dbReference type="ARBA" id="ARBA00023125"/>
    </source>
</evidence>
<comment type="caution">
    <text evidence="7">The sequence shown here is derived from an EMBL/GenBank/DDBJ whole genome shotgun (WGS) entry which is preliminary data.</text>
</comment>
<dbReference type="InterPro" id="IPR003593">
    <property type="entry name" value="AAA+_ATPase"/>
</dbReference>
<evidence type="ECO:0000256" key="3">
    <source>
        <dbReference type="ARBA" id="ARBA00023015"/>
    </source>
</evidence>
<dbReference type="SMART" id="SM00065">
    <property type="entry name" value="GAF"/>
    <property type="match status" value="1"/>
</dbReference>
<evidence type="ECO:0000256" key="2">
    <source>
        <dbReference type="ARBA" id="ARBA00022840"/>
    </source>
</evidence>
<dbReference type="PANTHER" id="PTHR32071">
    <property type="entry name" value="TRANSCRIPTIONAL REGULATORY PROTEIN"/>
    <property type="match status" value="1"/>
</dbReference>
<evidence type="ECO:0000259" key="6">
    <source>
        <dbReference type="PROSITE" id="PS50045"/>
    </source>
</evidence>
<dbReference type="InterPro" id="IPR029016">
    <property type="entry name" value="GAF-like_dom_sf"/>
</dbReference>
<reference evidence="7 8" key="1">
    <citation type="submission" date="2022-06" db="EMBL/GenBank/DDBJ databases">
        <title>A taxonomic note on the genus Prevotella: Description of four novel genera and emended description of the genera Hallella and Xylanibacter.</title>
        <authorList>
            <person name="Hitch T.C.A."/>
        </authorList>
    </citation>
    <scope>NUCLEOTIDE SEQUENCE [LARGE SCALE GENOMIC DNA]</scope>
    <source>
        <strain evidence="7 8">DSM 100619</strain>
    </source>
</reference>
<dbReference type="InterPro" id="IPR025662">
    <property type="entry name" value="Sigma_54_int_dom_ATP-bd_1"/>
</dbReference>
<dbReference type="InterPro" id="IPR003018">
    <property type="entry name" value="GAF"/>
</dbReference>
<protein>
    <submittedName>
        <fullName evidence="7">Sigma 54-interacting transcriptional regulator</fullName>
    </submittedName>
</protein>
<keyword evidence="8" id="KW-1185">Reference proteome</keyword>
<dbReference type="CDD" id="cd00009">
    <property type="entry name" value="AAA"/>
    <property type="match status" value="1"/>
</dbReference>
<proteinExistence type="predicted"/>
<keyword evidence="2" id="KW-0067">ATP-binding</keyword>
<dbReference type="SUPFAM" id="SSF46689">
    <property type="entry name" value="Homeodomain-like"/>
    <property type="match status" value="1"/>
</dbReference>
<evidence type="ECO:0000313" key="8">
    <source>
        <dbReference type="Proteomes" id="UP001204015"/>
    </source>
</evidence>
<dbReference type="SMART" id="SM00382">
    <property type="entry name" value="AAA"/>
    <property type="match status" value="1"/>
</dbReference>
<evidence type="ECO:0000313" key="7">
    <source>
        <dbReference type="EMBL" id="MCO6025244.1"/>
    </source>
</evidence>
<sequence>MYCDKYKRNCYADSDLTFLVDISHTISHGTDLDRDLEVVMKKLCEFLGAKRGAITIIDQDNETIMINAAYGLTEEEKRRGVYKIGEGITGKVVETGHPVIIRDITTNDHFLNKTGVIIKEGEIVAFLCVPVIMKNEVRGTLSIHKIHTGNIDFNAEIKFLSIIGMLIGQNVSARSRQIEELNQLRAENRHLKNGTSNRPENIIGNTAIMRNLYDLIEKVAPKNTTVMIRGESGVGKELIAEAIHNASRRADKPFIKINCSAFPENLIESELFGHEKGSFTGATNQHIGKFEMANKGTLFLDEIGELSPAIQVKLLRVIQQRQIERIGGTKPIDIDVRIITATNRNLEQLIKDNLFREDLYYRLNVFPIYVPALRERTADIPMLTDYFIVKINKKNGTKVKRITGSALDMLMTYSWPGNIRELENVIERAMILSADGVIHSYDLPPTLQTGVSSNTMHKGTLHIILDKVEKQMIIDTLILTKGNISKAAIQLGITERVLGLRIAKYNLEIQKYKNSYKQETS</sequence>
<dbReference type="PROSITE" id="PS00675">
    <property type="entry name" value="SIGMA54_INTERACT_1"/>
    <property type="match status" value="1"/>
</dbReference>
<dbReference type="InterPro" id="IPR025943">
    <property type="entry name" value="Sigma_54_int_dom_ATP-bd_2"/>
</dbReference>
<accession>A0ABT1BVY5</accession>
<dbReference type="RefSeq" id="WP_252760606.1">
    <property type="nucleotide sequence ID" value="NZ_JAMXLY010000014.1"/>
</dbReference>
<evidence type="ECO:0000256" key="5">
    <source>
        <dbReference type="ARBA" id="ARBA00023163"/>
    </source>
</evidence>
<dbReference type="Gene3D" id="1.10.10.60">
    <property type="entry name" value="Homeodomain-like"/>
    <property type="match status" value="1"/>
</dbReference>
<dbReference type="InterPro" id="IPR027417">
    <property type="entry name" value="P-loop_NTPase"/>
</dbReference>
<feature type="domain" description="Sigma-54 factor interaction" evidence="6">
    <location>
        <begin position="202"/>
        <end position="431"/>
    </location>
</feature>
<dbReference type="InterPro" id="IPR025944">
    <property type="entry name" value="Sigma_54_int_dom_CS"/>
</dbReference>
<dbReference type="Pfam" id="PF01590">
    <property type="entry name" value="GAF"/>
    <property type="match status" value="1"/>
</dbReference>
<dbReference type="Pfam" id="PF00158">
    <property type="entry name" value="Sigma54_activat"/>
    <property type="match status" value="1"/>
</dbReference>
<keyword evidence="5" id="KW-0804">Transcription</keyword>